<comment type="catalytic activity">
    <reaction evidence="1">
        <text>Hydrolyzes the link between N-acetylmuramoyl residues and L-amino acid residues in certain cell-wall glycopeptides.</text>
        <dbReference type="EC" id="3.5.1.28"/>
    </reaction>
</comment>
<gene>
    <name evidence="6" type="ORF">EPA93_18260</name>
</gene>
<evidence type="ECO:0000313" key="7">
    <source>
        <dbReference type="Proteomes" id="UP000290365"/>
    </source>
</evidence>
<keyword evidence="7" id="KW-1185">Reference proteome</keyword>
<evidence type="ECO:0000259" key="5">
    <source>
        <dbReference type="SMART" id="SM00644"/>
    </source>
</evidence>
<dbReference type="KEGG" id="kbs:EPA93_18260"/>
<dbReference type="EC" id="3.5.1.28" evidence="2"/>
<dbReference type="SMART" id="SM00644">
    <property type="entry name" value="Ami_2"/>
    <property type="match status" value="1"/>
</dbReference>
<proteinExistence type="predicted"/>
<dbReference type="InterPro" id="IPR036505">
    <property type="entry name" value="Amidase/PGRP_sf"/>
</dbReference>
<reference evidence="6 7" key="1">
    <citation type="submission" date="2019-01" db="EMBL/GenBank/DDBJ databases">
        <title>Ktedonosporobacter rubrisoli SCAWS-G2.</title>
        <authorList>
            <person name="Huang Y."/>
            <person name="Yan B."/>
        </authorList>
    </citation>
    <scope>NUCLEOTIDE SEQUENCE [LARGE SCALE GENOMIC DNA]</scope>
    <source>
        <strain evidence="6 7">SCAWS-G2</strain>
    </source>
</reference>
<sequence>MLPDEPGVTVIADDNYFSNREGYQPNYIILHGTAGGTSAEAIANYFQSTQGSSNPVSSHYVIGRDGEIVQCVSESDGAWANGYISAGHDPWWSSAVNPNDITVSIEHCKPSSDNSDELTAAQKDASFRLIKHICQRHNIPARKADGNGGITGHFSIDPVNRANCPGPYPWDELWSFLQQSEVTVLQISQVSQYFEEIEKDQRWHCKVASSLDGKQHDIAYGLLAFYRTFGQVGLNGLSIFGLPTSDEIHVPGTKQAAIQFMERGAMLYDPGNEVDGVPGLPGPCFPAHIDKGPGQDPRIATLTKQVTQLQTELQNCNGTKPSLVPASIKRLFSRT</sequence>
<dbReference type="RefSeq" id="WP_129888885.1">
    <property type="nucleotide sequence ID" value="NZ_CP035758.1"/>
</dbReference>
<evidence type="ECO:0000256" key="2">
    <source>
        <dbReference type="ARBA" id="ARBA00011901"/>
    </source>
</evidence>
<name>A0A4P6JRJ8_KTERU</name>
<keyword evidence="4" id="KW-0961">Cell wall biogenesis/degradation</keyword>
<dbReference type="InterPro" id="IPR051206">
    <property type="entry name" value="NAMLAA_amidase_2"/>
</dbReference>
<dbReference type="CDD" id="cd06583">
    <property type="entry name" value="PGRP"/>
    <property type="match status" value="1"/>
</dbReference>
<dbReference type="InterPro" id="IPR002502">
    <property type="entry name" value="Amidase_domain"/>
</dbReference>
<evidence type="ECO:0000256" key="4">
    <source>
        <dbReference type="ARBA" id="ARBA00023316"/>
    </source>
</evidence>
<dbReference type="PANTHER" id="PTHR30417">
    <property type="entry name" value="N-ACETYLMURAMOYL-L-ALANINE AMIDASE AMID"/>
    <property type="match status" value="1"/>
</dbReference>
<dbReference type="Gene3D" id="3.40.80.10">
    <property type="entry name" value="Peptidoglycan recognition protein-like"/>
    <property type="match status" value="1"/>
</dbReference>
<dbReference type="GO" id="GO:0009254">
    <property type="term" value="P:peptidoglycan turnover"/>
    <property type="evidence" value="ECO:0007669"/>
    <property type="project" value="TreeGrafter"/>
</dbReference>
<dbReference type="Pfam" id="PF01510">
    <property type="entry name" value="Amidase_2"/>
    <property type="match status" value="1"/>
</dbReference>
<organism evidence="6 7">
    <name type="scientific">Ktedonosporobacter rubrisoli</name>
    <dbReference type="NCBI Taxonomy" id="2509675"/>
    <lineage>
        <taxon>Bacteria</taxon>
        <taxon>Bacillati</taxon>
        <taxon>Chloroflexota</taxon>
        <taxon>Ktedonobacteria</taxon>
        <taxon>Ktedonobacterales</taxon>
        <taxon>Ktedonosporobacteraceae</taxon>
        <taxon>Ktedonosporobacter</taxon>
    </lineage>
</organism>
<dbReference type="Proteomes" id="UP000290365">
    <property type="component" value="Chromosome"/>
</dbReference>
<dbReference type="PANTHER" id="PTHR30417:SF1">
    <property type="entry name" value="N-ACETYLMURAMOYL-L-ALANINE AMIDASE AMID"/>
    <property type="match status" value="1"/>
</dbReference>
<dbReference type="GO" id="GO:0008745">
    <property type="term" value="F:N-acetylmuramoyl-L-alanine amidase activity"/>
    <property type="evidence" value="ECO:0007669"/>
    <property type="project" value="UniProtKB-EC"/>
</dbReference>
<dbReference type="OrthoDB" id="9794294at2"/>
<dbReference type="GO" id="GO:0071555">
    <property type="term" value="P:cell wall organization"/>
    <property type="evidence" value="ECO:0007669"/>
    <property type="project" value="UniProtKB-KW"/>
</dbReference>
<evidence type="ECO:0000313" key="6">
    <source>
        <dbReference type="EMBL" id="QBD77832.1"/>
    </source>
</evidence>
<feature type="domain" description="N-acetylmuramoyl-L-alanine amidase" evidence="5">
    <location>
        <begin position="13"/>
        <end position="166"/>
    </location>
</feature>
<protein>
    <recommendedName>
        <fullName evidence="2">N-acetylmuramoyl-L-alanine amidase</fullName>
        <ecNumber evidence="2">3.5.1.28</ecNumber>
    </recommendedName>
</protein>
<evidence type="ECO:0000256" key="3">
    <source>
        <dbReference type="ARBA" id="ARBA00022801"/>
    </source>
</evidence>
<dbReference type="EMBL" id="CP035758">
    <property type="protein sequence ID" value="QBD77832.1"/>
    <property type="molecule type" value="Genomic_DNA"/>
</dbReference>
<keyword evidence="3" id="KW-0378">Hydrolase</keyword>
<dbReference type="AlphaFoldDB" id="A0A4P6JRJ8"/>
<dbReference type="SUPFAM" id="SSF55846">
    <property type="entry name" value="N-acetylmuramoyl-L-alanine amidase-like"/>
    <property type="match status" value="1"/>
</dbReference>
<evidence type="ECO:0000256" key="1">
    <source>
        <dbReference type="ARBA" id="ARBA00001561"/>
    </source>
</evidence>
<accession>A0A4P6JRJ8</accession>
<dbReference type="GO" id="GO:0009253">
    <property type="term" value="P:peptidoglycan catabolic process"/>
    <property type="evidence" value="ECO:0007669"/>
    <property type="project" value="InterPro"/>
</dbReference>